<reference evidence="1 2" key="1">
    <citation type="journal article" date="2019" name="Nat. Ecol. Evol.">
        <title>Megaphylogeny resolves global patterns of mushroom evolution.</title>
        <authorList>
            <person name="Varga T."/>
            <person name="Krizsan K."/>
            <person name="Foldi C."/>
            <person name="Dima B."/>
            <person name="Sanchez-Garcia M."/>
            <person name="Sanchez-Ramirez S."/>
            <person name="Szollosi G.J."/>
            <person name="Szarkandi J.G."/>
            <person name="Papp V."/>
            <person name="Albert L."/>
            <person name="Andreopoulos W."/>
            <person name="Angelini C."/>
            <person name="Antonin V."/>
            <person name="Barry K.W."/>
            <person name="Bougher N.L."/>
            <person name="Buchanan P."/>
            <person name="Buyck B."/>
            <person name="Bense V."/>
            <person name="Catcheside P."/>
            <person name="Chovatia M."/>
            <person name="Cooper J."/>
            <person name="Damon W."/>
            <person name="Desjardin D."/>
            <person name="Finy P."/>
            <person name="Geml J."/>
            <person name="Haridas S."/>
            <person name="Hughes K."/>
            <person name="Justo A."/>
            <person name="Karasinski D."/>
            <person name="Kautmanova I."/>
            <person name="Kiss B."/>
            <person name="Kocsube S."/>
            <person name="Kotiranta H."/>
            <person name="LaButti K.M."/>
            <person name="Lechner B.E."/>
            <person name="Liimatainen K."/>
            <person name="Lipzen A."/>
            <person name="Lukacs Z."/>
            <person name="Mihaltcheva S."/>
            <person name="Morgado L.N."/>
            <person name="Niskanen T."/>
            <person name="Noordeloos M.E."/>
            <person name="Ohm R.A."/>
            <person name="Ortiz-Santana B."/>
            <person name="Ovrebo C."/>
            <person name="Racz N."/>
            <person name="Riley R."/>
            <person name="Savchenko A."/>
            <person name="Shiryaev A."/>
            <person name="Soop K."/>
            <person name="Spirin V."/>
            <person name="Szebenyi C."/>
            <person name="Tomsovsky M."/>
            <person name="Tulloss R.E."/>
            <person name="Uehling J."/>
            <person name="Grigoriev I.V."/>
            <person name="Vagvolgyi C."/>
            <person name="Papp T."/>
            <person name="Martin F.M."/>
            <person name="Miettinen O."/>
            <person name="Hibbett D.S."/>
            <person name="Nagy L.G."/>
        </authorList>
    </citation>
    <scope>NUCLEOTIDE SEQUENCE [LARGE SCALE GENOMIC DNA]</scope>
    <source>
        <strain evidence="1 2">HHB13444</strain>
    </source>
</reference>
<organism evidence="1 2">
    <name type="scientific">Polyporus arcularius HHB13444</name>
    <dbReference type="NCBI Taxonomy" id="1314778"/>
    <lineage>
        <taxon>Eukaryota</taxon>
        <taxon>Fungi</taxon>
        <taxon>Dikarya</taxon>
        <taxon>Basidiomycota</taxon>
        <taxon>Agaricomycotina</taxon>
        <taxon>Agaricomycetes</taxon>
        <taxon>Polyporales</taxon>
        <taxon>Polyporaceae</taxon>
        <taxon>Polyporus</taxon>
    </lineage>
</organism>
<evidence type="ECO:0000313" key="2">
    <source>
        <dbReference type="Proteomes" id="UP000308197"/>
    </source>
</evidence>
<dbReference type="InParanoid" id="A0A5C3NM13"/>
<dbReference type="AlphaFoldDB" id="A0A5C3NM13"/>
<dbReference type="EMBL" id="ML212866">
    <property type="protein sequence ID" value="TFK78042.1"/>
    <property type="molecule type" value="Genomic_DNA"/>
</dbReference>
<proteinExistence type="predicted"/>
<sequence>MNCADAPLSHTPVMSSSPHAFETSRWTLCTLFPVDMITWGPAKGNLHACKDTRLSLVVCDNESVSLCVVSLCLTGEAKDNIVVLELNKLEAFTERLRVSDHTVMFHRGNAGLGFTFAHRSAADDFMRGAKVSSSTYSDQTPSLDNLRQLGVIGEEDITLGYEQSFVGDQPLQPCDFLFQFGPFAMPEDGQDLVHIDSFPRPAELTWKSDSEEWLETEDMSDYASHDIFDSSDSETESEVFYDAVESLECISSEL</sequence>
<dbReference type="Proteomes" id="UP000308197">
    <property type="component" value="Unassembled WGS sequence"/>
</dbReference>
<evidence type="ECO:0000313" key="1">
    <source>
        <dbReference type="EMBL" id="TFK78042.1"/>
    </source>
</evidence>
<accession>A0A5C3NM13</accession>
<protein>
    <submittedName>
        <fullName evidence="1">Uncharacterized protein</fullName>
    </submittedName>
</protein>
<keyword evidence="2" id="KW-1185">Reference proteome</keyword>
<name>A0A5C3NM13_9APHY</name>
<gene>
    <name evidence="1" type="ORF">K466DRAFT_607383</name>
</gene>